<evidence type="ECO:0000313" key="2">
    <source>
        <dbReference type="Proteomes" id="UP000010482"/>
    </source>
</evidence>
<organism evidence="1 2">
    <name type="scientific">Dactylococcopsis salina (strain PCC 8305)</name>
    <name type="common">Myxobactron salinum</name>
    <dbReference type="NCBI Taxonomy" id="13035"/>
    <lineage>
        <taxon>Bacteria</taxon>
        <taxon>Bacillati</taxon>
        <taxon>Cyanobacteriota</taxon>
        <taxon>Cyanophyceae</taxon>
        <taxon>Nodosilineales</taxon>
        <taxon>Cymatolegaceae</taxon>
        <taxon>Dactylococcopsis</taxon>
    </lineage>
</organism>
<dbReference type="KEGG" id="dsl:Dacsa_1497"/>
<dbReference type="EMBL" id="CP003944">
    <property type="protein sequence ID" value="AFZ50182.1"/>
    <property type="molecule type" value="Genomic_DNA"/>
</dbReference>
<sequence length="29" mass="2991">MGVTALAFDNSLNHTIDVMSGIWGGIGDV</sequence>
<protein>
    <submittedName>
        <fullName evidence="1">Uncharacterized protein</fullName>
    </submittedName>
</protein>
<gene>
    <name evidence="1" type="ORF">Dacsa_1497</name>
</gene>
<dbReference type="AlphaFoldDB" id="K9YUL8"/>
<name>K9YUL8_DACS8</name>
<reference evidence="1" key="1">
    <citation type="submission" date="2012-04" db="EMBL/GenBank/DDBJ databases">
        <title>Finished genome of Dactylococcopsis salina PCC 8305.</title>
        <authorList>
            <consortium name="US DOE Joint Genome Institute"/>
            <person name="Gugger M."/>
            <person name="Coursin T."/>
            <person name="Rippka R."/>
            <person name="Tandeau De Marsac N."/>
            <person name="Huntemann M."/>
            <person name="Wei C.-L."/>
            <person name="Han J."/>
            <person name="Detter J.C."/>
            <person name="Han C."/>
            <person name="Tapia R."/>
            <person name="Daligault H."/>
            <person name="Chen A."/>
            <person name="Krypides N."/>
            <person name="Mavromatis K."/>
            <person name="Markowitz V."/>
            <person name="Szeto E."/>
            <person name="Ivanova N."/>
            <person name="Ovchinnikova G."/>
            <person name="Pagani I."/>
            <person name="Pati A."/>
            <person name="Goodwin L."/>
            <person name="Peters L."/>
            <person name="Pitluck S."/>
            <person name="Woyke T."/>
            <person name="Kerfeld C."/>
        </authorList>
    </citation>
    <scope>NUCLEOTIDE SEQUENCE [LARGE SCALE GENOMIC DNA]</scope>
    <source>
        <strain evidence="1">PCC 8305</strain>
    </source>
</reference>
<proteinExistence type="predicted"/>
<keyword evidence="2" id="KW-1185">Reference proteome</keyword>
<dbReference type="HOGENOM" id="CLU_3409110_0_0_3"/>
<dbReference type="STRING" id="13035.Dacsa_1497"/>
<evidence type="ECO:0000313" key="1">
    <source>
        <dbReference type="EMBL" id="AFZ50182.1"/>
    </source>
</evidence>
<accession>K9YUL8</accession>
<dbReference type="Proteomes" id="UP000010482">
    <property type="component" value="Chromosome"/>
</dbReference>